<feature type="compositionally biased region" description="Basic and acidic residues" evidence="1">
    <location>
        <begin position="308"/>
        <end position="320"/>
    </location>
</feature>
<sequence>MASGWFGSKTIELIRARSLFVNVSPTPTSLSERRAVLHALQRHGPIEVFKRLPSPETFVCAPAKTESATELIKRSPLTFRFVSETLESVEEEAKPGVRAIEVASPVKVHIERDSRGANASVAKAVESQRSDIVKTFTMRINPSQSYYEHKTNIRLSPTHGPWPKADSAQTRREDQDFVFLALKDAVPNTIARAGLCDWHTGGQLSGEPAWMRAQAADARLWHIKERQARKVRNMGKGTQAQLGGDLTAVTSLDALYGSKNEAQREGLSPDPGNGTDADSTQAAGSPAPPPKTPAWVRRRQFQLNPLADGRHSKITKKEGVMGKSFGWKSILNNTQADDTEPSESPTEPLDGKR</sequence>
<gene>
    <name evidence="2" type="ORF">UCDDA912_g06346</name>
</gene>
<proteinExistence type="predicted"/>
<evidence type="ECO:0000313" key="3">
    <source>
        <dbReference type="Proteomes" id="UP000034680"/>
    </source>
</evidence>
<reference evidence="2 3" key="1">
    <citation type="submission" date="2015-05" db="EMBL/GenBank/DDBJ databases">
        <title>Distinctive expansion of gene families associated with plant cell wall degradation and secondary metabolism in the genomes of grapevine trunk pathogens.</title>
        <authorList>
            <person name="Lawrence D.P."/>
            <person name="Travadon R."/>
            <person name="Rolshausen P.E."/>
            <person name="Baumgartner K."/>
        </authorList>
    </citation>
    <scope>NUCLEOTIDE SEQUENCE [LARGE SCALE GENOMIC DNA]</scope>
    <source>
        <strain evidence="2">DA912</strain>
    </source>
</reference>
<accession>A0A0G2FHM5</accession>
<dbReference type="AlphaFoldDB" id="A0A0G2FHM5"/>
<evidence type="ECO:0000313" key="2">
    <source>
        <dbReference type="EMBL" id="KKY33636.1"/>
    </source>
</evidence>
<name>A0A0G2FHM5_9PEZI</name>
<keyword evidence="3" id="KW-1185">Reference proteome</keyword>
<protein>
    <submittedName>
        <fullName evidence="2">Putative pal1-like protein</fullName>
    </submittedName>
</protein>
<evidence type="ECO:0000256" key="1">
    <source>
        <dbReference type="SAM" id="MobiDB-lite"/>
    </source>
</evidence>
<organism evidence="2 3">
    <name type="scientific">Diaporthe ampelina</name>
    <dbReference type="NCBI Taxonomy" id="1214573"/>
    <lineage>
        <taxon>Eukaryota</taxon>
        <taxon>Fungi</taxon>
        <taxon>Dikarya</taxon>
        <taxon>Ascomycota</taxon>
        <taxon>Pezizomycotina</taxon>
        <taxon>Sordariomycetes</taxon>
        <taxon>Sordariomycetidae</taxon>
        <taxon>Diaporthales</taxon>
        <taxon>Diaporthaceae</taxon>
        <taxon>Diaporthe</taxon>
    </lineage>
</organism>
<dbReference type="EMBL" id="LCUC01000236">
    <property type="protein sequence ID" value="KKY33636.1"/>
    <property type="molecule type" value="Genomic_DNA"/>
</dbReference>
<feature type="region of interest" description="Disordered" evidence="1">
    <location>
        <begin position="261"/>
        <end position="353"/>
    </location>
</feature>
<reference evidence="2 3" key="2">
    <citation type="submission" date="2015-05" db="EMBL/GenBank/DDBJ databases">
        <authorList>
            <person name="Morales-Cruz A."/>
            <person name="Amrine K.C."/>
            <person name="Cantu D."/>
        </authorList>
    </citation>
    <scope>NUCLEOTIDE SEQUENCE [LARGE SCALE GENOMIC DNA]</scope>
    <source>
        <strain evidence="2">DA912</strain>
    </source>
</reference>
<comment type="caution">
    <text evidence="2">The sequence shown here is derived from an EMBL/GenBank/DDBJ whole genome shotgun (WGS) entry which is preliminary data.</text>
</comment>
<dbReference type="Proteomes" id="UP000034680">
    <property type="component" value="Unassembled WGS sequence"/>
</dbReference>
<dbReference type="OrthoDB" id="5367448at2759"/>